<proteinExistence type="inferred from homology"/>
<organism evidence="4 5">
    <name type="scientific">Proteobacteria bacterium 228</name>
    <dbReference type="NCBI Taxonomy" id="2083153"/>
    <lineage>
        <taxon>Bacteria</taxon>
        <taxon>Pseudomonadati</taxon>
        <taxon>Pseudomonadota</taxon>
    </lineage>
</organism>
<dbReference type="InterPro" id="IPR014748">
    <property type="entry name" value="Enoyl-CoA_hydra_C"/>
</dbReference>
<dbReference type="OrthoDB" id="5290611at2"/>
<dbReference type="FunFam" id="1.10.12.10:FF:000001">
    <property type="entry name" value="Probable enoyl-CoA hydratase, mitochondrial"/>
    <property type="match status" value="1"/>
</dbReference>
<dbReference type="PANTHER" id="PTHR11941">
    <property type="entry name" value="ENOYL-COA HYDRATASE-RELATED"/>
    <property type="match status" value="1"/>
</dbReference>
<accession>A0A2S5KPE7</accession>
<evidence type="ECO:0000256" key="1">
    <source>
        <dbReference type="ARBA" id="ARBA00005254"/>
    </source>
</evidence>
<dbReference type="GO" id="GO:0016836">
    <property type="term" value="F:hydro-lyase activity"/>
    <property type="evidence" value="ECO:0007669"/>
    <property type="project" value="UniProtKB-ARBA"/>
</dbReference>
<name>A0A2S5KPE7_9PROT</name>
<dbReference type="EMBL" id="PRLP01000057">
    <property type="protein sequence ID" value="PPC76166.1"/>
    <property type="molecule type" value="Genomic_DNA"/>
</dbReference>
<comment type="similarity">
    <text evidence="1 3">Belongs to the enoyl-CoA hydratase/isomerase family.</text>
</comment>
<dbReference type="PANTHER" id="PTHR11941:SF54">
    <property type="entry name" value="ENOYL-COA HYDRATASE, MITOCHONDRIAL"/>
    <property type="match status" value="1"/>
</dbReference>
<evidence type="ECO:0000313" key="4">
    <source>
        <dbReference type="EMBL" id="PPC76166.1"/>
    </source>
</evidence>
<comment type="caution">
    <text evidence="4">The sequence shown here is derived from an EMBL/GenBank/DDBJ whole genome shotgun (WGS) entry which is preliminary data.</text>
</comment>
<dbReference type="SUPFAM" id="SSF52096">
    <property type="entry name" value="ClpP/crotonase"/>
    <property type="match status" value="1"/>
</dbReference>
<gene>
    <name evidence="4" type="ORF">C4K68_17305</name>
</gene>
<dbReference type="InterPro" id="IPR029045">
    <property type="entry name" value="ClpP/crotonase-like_dom_sf"/>
</dbReference>
<dbReference type="CDD" id="cd06558">
    <property type="entry name" value="crotonase-like"/>
    <property type="match status" value="1"/>
</dbReference>
<evidence type="ECO:0000256" key="3">
    <source>
        <dbReference type="RuleBase" id="RU003707"/>
    </source>
</evidence>
<reference evidence="4 5" key="1">
    <citation type="submission" date="2018-02" db="EMBL/GenBank/DDBJ databases">
        <title>novel marine gammaproteobacteria from coastal saline agro ecosystem.</title>
        <authorList>
            <person name="Krishnan R."/>
            <person name="Ramesh Kumar N."/>
        </authorList>
    </citation>
    <scope>NUCLEOTIDE SEQUENCE [LARGE SCALE GENOMIC DNA]</scope>
    <source>
        <strain evidence="4 5">228</strain>
    </source>
</reference>
<sequence length="252" mass="26810">MIEAPAEGVAVIRLNRPEVLNALNTALLAELADVLETFSHSEDVRAVVITGNERAFAAGADVREMAHLDAVGVHQDPRPQHWARIAAFNKPLIAAVNGFALGGGCELAMHADIIIAARSASFGQPEINLGIIPGAGGTQRLIRAVGKAAAAMMVLTGEAISADRALQLGLIAEITEPELTLERAIAVARKIAGHAPLAVQQAKDVLNKAWEMSLSSGLQYERRAFTFLAATADRNEGISAFLEKRRPVYRGR</sequence>
<dbReference type="Pfam" id="PF00378">
    <property type="entry name" value="ECH_1"/>
    <property type="match status" value="1"/>
</dbReference>
<evidence type="ECO:0000256" key="2">
    <source>
        <dbReference type="ARBA" id="ARBA00023239"/>
    </source>
</evidence>
<dbReference type="Gene3D" id="3.90.226.10">
    <property type="entry name" value="2-enoyl-CoA Hydratase, Chain A, domain 1"/>
    <property type="match status" value="1"/>
</dbReference>
<dbReference type="GO" id="GO:0006635">
    <property type="term" value="P:fatty acid beta-oxidation"/>
    <property type="evidence" value="ECO:0007669"/>
    <property type="project" value="TreeGrafter"/>
</dbReference>
<dbReference type="InterPro" id="IPR001753">
    <property type="entry name" value="Enoyl-CoA_hydra/iso"/>
</dbReference>
<keyword evidence="2" id="KW-0456">Lyase</keyword>
<dbReference type="InterPro" id="IPR018376">
    <property type="entry name" value="Enoyl-CoA_hyd/isom_CS"/>
</dbReference>
<dbReference type="PROSITE" id="PS00166">
    <property type="entry name" value="ENOYL_COA_HYDRATASE"/>
    <property type="match status" value="1"/>
</dbReference>
<dbReference type="AlphaFoldDB" id="A0A2S5KPE7"/>
<evidence type="ECO:0000313" key="5">
    <source>
        <dbReference type="Proteomes" id="UP000238196"/>
    </source>
</evidence>
<dbReference type="NCBIfam" id="NF007239">
    <property type="entry name" value="PRK09674.1"/>
    <property type="match status" value="1"/>
</dbReference>
<dbReference type="FunFam" id="3.90.226.10:FF:000009">
    <property type="entry name" value="Carnitinyl-CoA dehydratase"/>
    <property type="match status" value="1"/>
</dbReference>
<protein>
    <submittedName>
        <fullName evidence="4">2,3-dehydroadipyl-CoA hydratase</fullName>
    </submittedName>
</protein>
<dbReference type="Gene3D" id="1.10.12.10">
    <property type="entry name" value="Lyase 2-enoyl-coa Hydratase, Chain A, domain 2"/>
    <property type="match status" value="1"/>
</dbReference>
<dbReference type="Proteomes" id="UP000238196">
    <property type="component" value="Unassembled WGS sequence"/>
</dbReference>